<accession>A0A4Z0LZE6</accession>
<dbReference type="EMBL" id="SRLE01000009">
    <property type="protein sequence ID" value="TGD72639.1"/>
    <property type="molecule type" value="Genomic_DNA"/>
</dbReference>
<evidence type="ECO:0000313" key="1">
    <source>
        <dbReference type="EMBL" id="TGD72639.1"/>
    </source>
</evidence>
<dbReference type="AlphaFoldDB" id="A0A4Z0LZE6"/>
<evidence type="ECO:0000313" key="2">
    <source>
        <dbReference type="Proteomes" id="UP000298050"/>
    </source>
</evidence>
<keyword evidence="2" id="KW-1185">Reference proteome</keyword>
<dbReference type="RefSeq" id="WP_135444943.1">
    <property type="nucleotide sequence ID" value="NZ_SRLE01000009.1"/>
</dbReference>
<protein>
    <submittedName>
        <fullName evidence="1">Uncharacterized protein</fullName>
    </submittedName>
</protein>
<comment type="caution">
    <text evidence="1">The sequence shown here is derived from an EMBL/GenBank/DDBJ whole genome shotgun (WGS) entry which is preliminary data.</text>
</comment>
<name>A0A4Z0LZE6_9GAMM</name>
<organism evidence="1 2">
    <name type="scientific">Mangrovimicrobium sediminis</name>
    <dbReference type="NCBI Taxonomy" id="2562682"/>
    <lineage>
        <taxon>Bacteria</taxon>
        <taxon>Pseudomonadati</taxon>
        <taxon>Pseudomonadota</taxon>
        <taxon>Gammaproteobacteria</taxon>
        <taxon>Cellvibrionales</taxon>
        <taxon>Halieaceae</taxon>
        <taxon>Mangrovimicrobium</taxon>
    </lineage>
</organism>
<dbReference type="Proteomes" id="UP000298050">
    <property type="component" value="Unassembled WGS sequence"/>
</dbReference>
<proteinExistence type="predicted"/>
<sequence>MDRAKSVWEATYQSGSTKLEVLIEENGINQGAGTSEIVNTPADDGQLLPFQSRFDEECLNFIIS</sequence>
<reference evidence="1 2" key="1">
    <citation type="submission" date="2019-04" db="EMBL/GenBank/DDBJ databases">
        <title>Taxonomy of novel Haliea sp. from mangrove soil of West Coast of India.</title>
        <authorList>
            <person name="Verma A."/>
            <person name="Kumar P."/>
            <person name="Krishnamurthi S."/>
        </authorList>
    </citation>
    <scope>NUCLEOTIDE SEQUENCE [LARGE SCALE GENOMIC DNA]</scope>
    <source>
        <strain evidence="1 2">SAOS-164</strain>
    </source>
</reference>
<gene>
    <name evidence="1" type="ORF">E4634_14040</name>
</gene>